<sequence>HLQNTDLNVIFDISDPNLAAETLTYAIINSIKINTIILLVPRSRRILKPWITIGLLRCIRNRDQMHLKLKKTPHNEILKITYTRYRNYCNSTLRNLKIAYEKSELEKAGNNSKLMWQKIKYITNTTKKKTSPIELLSIESDPSQAVDRINEDFASIGKNLTLEIMNSHNLDSEKQKYTNLSTITPNSIVLLETTENEIDPDRTWVEACSLAEHGVDVVSKWLNCNLLTLNLDKTKFMAFTITNSTKPPNDFKLKVHNCDQALPSPHCNCLEIKRTDELRYLGVIVDDLCKCNSHIELIFTRVRKLSWVFKKFRHVANYDLILIVYKAVCLSVIQYCISVWGGTHKTYLLPLERAQRRILKVMLFKPFRYPISQLYNECK</sequence>
<reference evidence="1 2" key="1">
    <citation type="journal article" date="2015" name="Genome Biol. Evol.">
        <title>The genome of winter moth (Operophtera brumata) provides a genomic perspective on sexual dimorphism and phenology.</title>
        <authorList>
            <person name="Derks M.F."/>
            <person name="Smit S."/>
            <person name="Salis L."/>
            <person name="Schijlen E."/>
            <person name="Bossers A."/>
            <person name="Mateman C."/>
            <person name="Pijl A.S."/>
            <person name="de Ridder D."/>
            <person name="Groenen M.A."/>
            <person name="Visser M.E."/>
            <person name="Megens H.J."/>
        </authorList>
    </citation>
    <scope>NUCLEOTIDE SEQUENCE [LARGE SCALE GENOMIC DNA]</scope>
    <source>
        <strain evidence="1">WM2013NL</strain>
        <tissue evidence="1">Head and thorax</tissue>
    </source>
</reference>
<evidence type="ECO:0000313" key="2">
    <source>
        <dbReference type="Proteomes" id="UP000037510"/>
    </source>
</evidence>
<feature type="non-terminal residue" evidence="1">
    <location>
        <position position="1"/>
    </location>
</feature>
<accession>A0A0L7LA55</accession>
<protein>
    <recommendedName>
        <fullName evidence="3">Tick transposon</fullName>
    </recommendedName>
</protein>
<dbReference type="Proteomes" id="UP000037510">
    <property type="component" value="Unassembled WGS sequence"/>
</dbReference>
<dbReference type="AlphaFoldDB" id="A0A0L7LA55"/>
<organism evidence="1 2">
    <name type="scientific">Operophtera brumata</name>
    <name type="common">Winter moth</name>
    <name type="synonym">Phalaena brumata</name>
    <dbReference type="NCBI Taxonomy" id="104452"/>
    <lineage>
        <taxon>Eukaryota</taxon>
        <taxon>Metazoa</taxon>
        <taxon>Ecdysozoa</taxon>
        <taxon>Arthropoda</taxon>
        <taxon>Hexapoda</taxon>
        <taxon>Insecta</taxon>
        <taxon>Pterygota</taxon>
        <taxon>Neoptera</taxon>
        <taxon>Endopterygota</taxon>
        <taxon>Lepidoptera</taxon>
        <taxon>Glossata</taxon>
        <taxon>Ditrysia</taxon>
        <taxon>Geometroidea</taxon>
        <taxon>Geometridae</taxon>
        <taxon>Larentiinae</taxon>
        <taxon>Operophtera</taxon>
    </lineage>
</organism>
<keyword evidence="2" id="KW-1185">Reference proteome</keyword>
<comment type="caution">
    <text evidence="1">The sequence shown here is derived from an EMBL/GenBank/DDBJ whole genome shotgun (WGS) entry which is preliminary data.</text>
</comment>
<name>A0A0L7LA55_OPEBR</name>
<evidence type="ECO:0008006" key="3">
    <source>
        <dbReference type="Google" id="ProtNLM"/>
    </source>
</evidence>
<proteinExistence type="predicted"/>
<gene>
    <name evidence="1" type="ORF">OBRU01_11332</name>
</gene>
<dbReference type="EMBL" id="JTDY01002098">
    <property type="protein sequence ID" value="KOB72121.1"/>
    <property type="molecule type" value="Genomic_DNA"/>
</dbReference>
<evidence type="ECO:0000313" key="1">
    <source>
        <dbReference type="EMBL" id="KOB72121.1"/>
    </source>
</evidence>